<evidence type="ECO:0000256" key="1">
    <source>
        <dbReference type="ARBA" id="ARBA00008791"/>
    </source>
</evidence>
<comment type="similarity">
    <text evidence="1">Belongs to the universal stress protein A family.</text>
</comment>
<dbReference type="PANTHER" id="PTHR31964">
    <property type="entry name" value="ADENINE NUCLEOTIDE ALPHA HYDROLASES-LIKE SUPERFAMILY PROTEIN"/>
    <property type="match status" value="1"/>
</dbReference>
<dbReference type="OrthoDB" id="5512223at2"/>
<dbReference type="InterPro" id="IPR006016">
    <property type="entry name" value="UspA"/>
</dbReference>
<gene>
    <name evidence="3" type="ORF">SAMN05660652_01672</name>
</gene>
<name>A0A1G8C5L1_9RHOO</name>
<dbReference type="STRING" id="83767.SAMN05660652_01672"/>
<keyword evidence="4" id="KW-1185">Reference proteome</keyword>
<dbReference type="PRINTS" id="PR01438">
    <property type="entry name" value="UNVRSLSTRESS"/>
</dbReference>
<organism evidence="3 4">
    <name type="scientific">Propionivibrio dicarboxylicus</name>
    <dbReference type="NCBI Taxonomy" id="83767"/>
    <lineage>
        <taxon>Bacteria</taxon>
        <taxon>Pseudomonadati</taxon>
        <taxon>Pseudomonadota</taxon>
        <taxon>Betaproteobacteria</taxon>
        <taxon>Rhodocyclales</taxon>
        <taxon>Rhodocyclaceae</taxon>
        <taxon>Propionivibrio</taxon>
    </lineage>
</organism>
<accession>A0A1G8C5L1</accession>
<reference evidence="3 4" key="1">
    <citation type="submission" date="2016-10" db="EMBL/GenBank/DDBJ databases">
        <authorList>
            <person name="de Groot N.N."/>
        </authorList>
    </citation>
    <scope>NUCLEOTIDE SEQUENCE [LARGE SCALE GENOMIC DNA]</scope>
    <source>
        <strain evidence="3 4">DSM 5885</strain>
    </source>
</reference>
<sequence length="143" mass="15720">MKRVLIPVDGSECALRAVSLVIDKRSRYADPEGLDIHLVNVQPPLSHDISRFASHEQIAAFHRDESESQMKTARELLDAAQVQYTCHCSVGHPAEVICALAEHLACDQIVMGTHGRTALVELLLGSITLKVLHLTKIPVLLVK</sequence>
<dbReference type="EMBL" id="FNCY01000005">
    <property type="protein sequence ID" value="SDH40210.1"/>
    <property type="molecule type" value="Genomic_DNA"/>
</dbReference>
<evidence type="ECO:0000313" key="4">
    <source>
        <dbReference type="Proteomes" id="UP000198607"/>
    </source>
</evidence>
<dbReference type="SUPFAM" id="SSF52402">
    <property type="entry name" value="Adenine nucleotide alpha hydrolases-like"/>
    <property type="match status" value="1"/>
</dbReference>
<dbReference type="PANTHER" id="PTHR31964:SF113">
    <property type="entry name" value="USPA DOMAIN-CONTAINING PROTEIN"/>
    <property type="match status" value="1"/>
</dbReference>
<evidence type="ECO:0000259" key="2">
    <source>
        <dbReference type="Pfam" id="PF00582"/>
    </source>
</evidence>
<dbReference type="Proteomes" id="UP000198607">
    <property type="component" value="Unassembled WGS sequence"/>
</dbReference>
<dbReference type="AlphaFoldDB" id="A0A1G8C5L1"/>
<dbReference type="Pfam" id="PF00582">
    <property type="entry name" value="Usp"/>
    <property type="match status" value="1"/>
</dbReference>
<dbReference type="InterPro" id="IPR014729">
    <property type="entry name" value="Rossmann-like_a/b/a_fold"/>
</dbReference>
<dbReference type="CDD" id="cd00293">
    <property type="entry name" value="USP-like"/>
    <property type="match status" value="1"/>
</dbReference>
<evidence type="ECO:0000313" key="3">
    <source>
        <dbReference type="EMBL" id="SDH40210.1"/>
    </source>
</evidence>
<proteinExistence type="inferred from homology"/>
<protein>
    <submittedName>
        <fullName evidence="3">Nucleotide-binding universal stress protein, UspA family</fullName>
    </submittedName>
</protein>
<dbReference type="Gene3D" id="3.40.50.620">
    <property type="entry name" value="HUPs"/>
    <property type="match status" value="1"/>
</dbReference>
<dbReference type="RefSeq" id="WP_091936466.1">
    <property type="nucleotide sequence ID" value="NZ_FNCY01000005.1"/>
</dbReference>
<feature type="domain" description="UspA" evidence="2">
    <location>
        <begin position="1"/>
        <end position="143"/>
    </location>
</feature>
<dbReference type="InterPro" id="IPR006015">
    <property type="entry name" value="Universal_stress_UspA"/>
</dbReference>